<comment type="caution">
    <text evidence="1">The sequence shown here is derived from an EMBL/GenBank/DDBJ whole genome shotgun (WGS) entry which is preliminary data.</text>
</comment>
<evidence type="ECO:0000313" key="2">
    <source>
        <dbReference type="Proteomes" id="UP000316747"/>
    </source>
</evidence>
<organism evidence="1 2">
    <name type="scientific">Humibacillus xanthopallidus</name>
    <dbReference type="NCBI Taxonomy" id="412689"/>
    <lineage>
        <taxon>Bacteria</taxon>
        <taxon>Bacillati</taxon>
        <taxon>Actinomycetota</taxon>
        <taxon>Actinomycetes</taxon>
        <taxon>Micrococcales</taxon>
        <taxon>Intrasporangiaceae</taxon>
        <taxon>Humibacillus</taxon>
    </lineage>
</organism>
<accession>A0A543I365</accession>
<evidence type="ECO:0000313" key="1">
    <source>
        <dbReference type="EMBL" id="TQM65007.1"/>
    </source>
</evidence>
<protein>
    <submittedName>
        <fullName evidence="1">Uncharacterized protein</fullName>
    </submittedName>
</protein>
<dbReference type="OrthoDB" id="3192540at2"/>
<dbReference type="RefSeq" id="WP_141842570.1">
    <property type="nucleotide sequence ID" value="NZ_VFPM01000001.1"/>
</dbReference>
<dbReference type="EMBL" id="VFPM01000001">
    <property type="protein sequence ID" value="TQM65007.1"/>
    <property type="molecule type" value="Genomic_DNA"/>
</dbReference>
<dbReference type="AlphaFoldDB" id="A0A543I365"/>
<keyword evidence="2" id="KW-1185">Reference proteome</keyword>
<reference evidence="1 2" key="1">
    <citation type="submission" date="2019-06" db="EMBL/GenBank/DDBJ databases">
        <title>Genome sequencing of plant associated microbes to promote plant fitness in Sorghum bicolor and Oryza sativa.</title>
        <authorList>
            <person name="Coleman-Derr D."/>
        </authorList>
    </citation>
    <scope>NUCLEOTIDE SEQUENCE [LARGE SCALE GENOMIC DNA]</scope>
    <source>
        <strain evidence="1 2">KV-663</strain>
    </source>
</reference>
<name>A0A543I365_9MICO</name>
<gene>
    <name evidence="1" type="ORF">FBY41_1389</name>
</gene>
<proteinExistence type="predicted"/>
<sequence>MPLSDAPQQAGPSRHRIFDASFASIYPHYVAKGKKMSSILRGSEPVR</sequence>
<dbReference type="Proteomes" id="UP000316747">
    <property type="component" value="Unassembled WGS sequence"/>
</dbReference>